<dbReference type="EMBL" id="AMZH03000622">
    <property type="protein sequence ID" value="RRT82814.1"/>
    <property type="molecule type" value="Genomic_DNA"/>
</dbReference>
<feature type="region of interest" description="Disordered" evidence="1">
    <location>
        <begin position="120"/>
        <end position="143"/>
    </location>
</feature>
<protein>
    <submittedName>
        <fullName evidence="2">Uncharacterized protein</fullName>
    </submittedName>
</protein>
<name>A0A427B2W4_ENSVE</name>
<proteinExistence type="predicted"/>
<dbReference type="GO" id="GO:0006298">
    <property type="term" value="P:mismatch repair"/>
    <property type="evidence" value="ECO:0007669"/>
    <property type="project" value="InterPro"/>
</dbReference>
<dbReference type="Proteomes" id="UP000287651">
    <property type="component" value="Unassembled WGS sequence"/>
</dbReference>
<dbReference type="InterPro" id="IPR038973">
    <property type="entry name" value="MutL/Mlh/Pms-like"/>
</dbReference>
<dbReference type="GO" id="GO:0016887">
    <property type="term" value="F:ATP hydrolysis activity"/>
    <property type="evidence" value="ECO:0007669"/>
    <property type="project" value="InterPro"/>
</dbReference>
<evidence type="ECO:0000256" key="1">
    <source>
        <dbReference type="SAM" id="MobiDB-lite"/>
    </source>
</evidence>
<dbReference type="PANTHER" id="PTHR10073">
    <property type="entry name" value="DNA MISMATCH REPAIR PROTEIN MLH, PMS, MUTL"/>
    <property type="match status" value="1"/>
</dbReference>
<dbReference type="GO" id="GO:0140664">
    <property type="term" value="F:ATP-dependent DNA damage sensor activity"/>
    <property type="evidence" value="ECO:0007669"/>
    <property type="project" value="InterPro"/>
</dbReference>
<sequence length="143" mass="15940">MLVIFENLITESFSGIISFFFLFSDPDVKELISILSDNQGEFGVMGCYKMDTSDSVCPSRVRAMLASRACRTSVMIGDPLTKSEMQKVIDETYAKNMFSCKEMTLSQSFNYTHTTSTPNVPGYLRRSHSTRTNDGSIASSARI</sequence>
<comment type="caution">
    <text evidence="2">The sequence shown here is derived from an EMBL/GenBank/DDBJ whole genome shotgun (WGS) entry which is preliminary data.</text>
</comment>
<dbReference type="InterPro" id="IPR042120">
    <property type="entry name" value="MutL_C_dimsub"/>
</dbReference>
<feature type="compositionally biased region" description="Polar residues" evidence="1">
    <location>
        <begin position="130"/>
        <end position="143"/>
    </location>
</feature>
<organism evidence="2 3">
    <name type="scientific">Ensete ventricosum</name>
    <name type="common">Abyssinian banana</name>
    <name type="synonym">Musa ensete</name>
    <dbReference type="NCBI Taxonomy" id="4639"/>
    <lineage>
        <taxon>Eukaryota</taxon>
        <taxon>Viridiplantae</taxon>
        <taxon>Streptophyta</taxon>
        <taxon>Embryophyta</taxon>
        <taxon>Tracheophyta</taxon>
        <taxon>Spermatophyta</taxon>
        <taxon>Magnoliopsida</taxon>
        <taxon>Liliopsida</taxon>
        <taxon>Zingiberales</taxon>
        <taxon>Musaceae</taxon>
        <taxon>Ensete</taxon>
    </lineage>
</organism>
<accession>A0A427B2W4</accession>
<dbReference type="AlphaFoldDB" id="A0A427B2W4"/>
<evidence type="ECO:0000313" key="2">
    <source>
        <dbReference type="EMBL" id="RRT82814.1"/>
    </source>
</evidence>
<evidence type="ECO:0000313" key="3">
    <source>
        <dbReference type="Proteomes" id="UP000287651"/>
    </source>
</evidence>
<gene>
    <name evidence="2" type="ORF">B296_00003538</name>
</gene>
<dbReference type="PANTHER" id="PTHR10073:SF52">
    <property type="entry name" value="MISMATCH REPAIR ENDONUCLEASE PMS2"/>
    <property type="match status" value="1"/>
</dbReference>
<dbReference type="GO" id="GO:0032389">
    <property type="term" value="C:MutLalpha complex"/>
    <property type="evidence" value="ECO:0007669"/>
    <property type="project" value="TreeGrafter"/>
</dbReference>
<dbReference type="Gene3D" id="3.30.1540.20">
    <property type="entry name" value="MutL, C-terminal domain, dimerisation subdomain"/>
    <property type="match status" value="1"/>
</dbReference>
<reference evidence="2 3" key="1">
    <citation type="journal article" date="2014" name="Agronomy (Basel)">
        <title>A Draft Genome Sequence for Ensete ventricosum, the Drought-Tolerant Tree Against Hunger.</title>
        <authorList>
            <person name="Harrison J."/>
            <person name="Moore K.A."/>
            <person name="Paszkiewicz K."/>
            <person name="Jones T."/>
            <person name="Grant M."/>
            <person name="Ambacheew D."/>
            <person name="Muzemil S."/>
            <person name="Studholme D.J."/>
        </authorList>
    </citation>
    <scope>NUCLEOTIDE SEQUENCE [LARGE SCALE GENOMIC DNA]</scope>
</reference>